<protein>
    <submittedName>
        <fullName evidence="2">T-cell lymphoma invasion and metastasis 2</fullName>
    </submittedName>
</protein>
<feature type="compositionally biased region" description="Polar residues" evidence="1">
    <location>
        <begin position="1"/>
        <end position="11"/>
    </location>
</feature>
<feature type="region of interest" description="Disordered" evidence="1">
    <location>
        <begin position="1"/>
        <end position="34"/>
    </location>
</feature>
<proteinExistence type="predicted"/>
<name>A0A1A8R0I8_9TELE</name>
<dbReference type="EMBL" id="HAEH01014039">
    <property type="protein sequence ID" value="SBR98968.1"/>
    <property type="molecule type" value="Transcribed_RNA"/>
</dbReference>
<feature type="non-terminal residue" evidence="2">
    <location>
        <position position="34"/>
    </location>
</feature>
<reference evidence="2" key="1">
    <citation type="submission" date="2016-05" db="EMBL/GenBank/DDBJ databases">
        <authorList>
            <person name="Lavstsen T."/>
            <person name="Jespersen J.S."/>
        </authorList>
    </citation>
    <scope>NUCLEOTIDE SEQUENCE</scope>
    <source>
        <tissue evidence="2">Brain</tissue>
    </source>
</reference>
<organism evidence="2">
    <name type="scientific">Nothobranchius rachovii</name>
    <name type="common">bluefin notho</name>
    <dbReference type="NCBI Taxonomy" id="451742"/>
    <lineage>
        <taxon>Eukaryota</taxon>
        <taxon>Metazoa</taxon>
        <taxon>Chordata</taxon>
        <taxon>Craniata</taxon>
        <taxon>Vertebrata</taxon>
        <taxon>Euteleostomi</taxon>
        <taxon>Actinopterygii</taxon>
        <taxon>Neopterygii</taxon>
        <taxon>Teleostei</taxon>
        <taxon>Neoteleostei</taxon>
        <taxon>Acanthomorphata</taxon>
        <taxon>Ovalentaria</taxon>
        <taxon>Atherinomorphae</taxon>
        <taxon>Cyprinodontiformes</taxon>
        <taxon>Nothobranchiidae</taxon>
        <taxon>Nothobranchius</taxon>
    </lineage>
</organism>
<sequence>MGNTDSHSTFASPVKPSFRFSSKREEAPSARTWW</sequence>
<evidence type="ECO:0000256" key="1">
    <source>
        <dbReference type="SAM" id="MobiDB-lite"/>
    </source>
</evidence>
<accession>A0A1A8R0I8</accession>
<reference evidence="2" key="2">
    <citation type="submission" date="2016-06" db="EMBL/GenBank/DDBJ databases">
        <title>The genome of a short-lived fish provides insights into sex chromosome evolution and the genetic control of aging.</title>
        <authorList>
            <person name="Reichwald K."/>
            <person name="Felder M."/>
            <person name="Petzold A."/>
            <person name="Koch P."/>
            <person name="Groth M."/>
            <person name="Platzer M."/>
        </authorList>
    </citation>
    <scope>NUCLEOTIDE SEQUENCE</scope>
    <source>
        <tissue evidence="2">Brain</tissue>
    </source>
</reference>
<gene>
    <name evidence="2" type="primary">TIAM2</name>
</gene>
<dbReference type="AlphaFoldDB" id="A0A1A8R0I8"/>
<evidence type="ECO:0000313" key="2">
    <source>
        <dbReference type="EMBL" id="SBR98968.1"/>
    </source>
</evidence>